<comment type="subcellular location">
    <subcellularLocation>
        <location evidence="1">Cell outer membrane</location>
        <topology evidence="1">Lipid-anchor</topology>
    </subcellularLocation>
</comment>
<evidence type="ECO:0000256" key="4">
    <source>
        <dbReference type="ARBA" id="ARBA00016202"/>
    </source>
</evidence>
<evidence type="ECO:0000256" key="6">
    <source>
        <dbReference type="ARBA" id="ARBA00022729"/>
    </source>
</evidence>
<dbReference type="OrthoDB" id="9797618at2"/>
<gene>
    <name evidence="13" type="primary">lolB</name>
    <name evidence="13" type="ORF">HYN46_05310</name>
</gene>
<evidence type="ECO:0000256" key="3">
    <source>
        <dbReference type="ARBA" id="ARBA00011245"/>
    </source>
</evidence>
<evidence type="ECO:0000256" key="12">
    <source>
        <dbReference type="ARBA" id="ARBA00023288"/>
    </source>
</evidence>
<protein>
    <recommendedName>
        <fullName evidence="4">Outer-membrane lipoprotein LolB</fullName>
    </recommendedName>
</protein>
<sequence length="228" mass="24227">MSYKKSFYPASWFACTLLIGLSGCQTLRVPTLPSIPTTPLSPVAMTTGGENNASSSATTHFSITGKIGVKTPKQSGSAFYAWAQDGDRFAIDLTGALGIGQTHIEGIPGKVSLNSAKTGLLEAETPEELLTRATGWLAPISYLPSWIEGRAAEPNSTSTKDAQNRLATLNEGGWDVTFSYNDQSTSKTPIRLVMNQVSPTDTAQSNRVILTIQHQETTGDSAASDAKK</sequence>
<evidence type="ECO:0000256" key="9">
    <source>
        <dbReference type="ARBA" id="ARBA00023139"/>
    </source>
</evidence>
<dbReference type="AlphaFoldDB" id="A0A345P4U6"/>
<dbReference type="InterPro" id="IPR029046">
    <property type="entry name" value="LolA/LolB/LppX"/>
</dbReference>
<proteinExistence type="inferred from homology"/>
<reference evidence="13 14" key="1">
    <citation type="submission" date="2018-07" db="EMBL/GenBank/DDBJ databases">
        <title>Genome sequencing of Moraxellaceae gen. HYN0046.</title>
        <authorList>
            <person name="Kim M."/>
            <person name="Yi H."/>
        </authorList>
    </citation>
    <scope>NUCLEOTIDE SEQUENCE [LARGE SCALE GENOMIC DNA]</scope>
    <source>
        <strain evidence="13 14">HYN0046</strain>
    </source>
</reference>
<evidence type="ECO:0000256" key="10">
    <source>
        <dbReference type="ARBA" id="ARBA00023186"/>
    </source>
</evidence>
<evidence type="ECO:0000256" key="11">
    <source>
        <dbReference type="ARBA" id="ARBA00023237"/>
    </source>
</evidence>
<dbReference type="SUPFAM" id="SSF89392">
    <property type="entry name" value="Prokaryotic lipoproteins and lipoprotein localization factors"/>
    <property type="match status" value="1"/>
</dbReference>
<dbReference type="Pfam" id="PF03550">
    <property type="entry name" value="LolB"/>
    <property type="match status" value="1"/>
</dbReference>
<dbReference type="NCBIfam" id="TIGR00548">
    <property type="entry name" value="lolB"/>
    <property type="match status" value="1"/>
</dbReference>
<dbReference type="GO" id="GO:0015031">
    <property type="term" value="P:protein transport"/>
    <property type="evidence" value="ECO:0007669"/>
    <property type="project" value="UniProtKB-KW"/>
</dbReference>
<evidence type="ECO:0000256" key="8">
    <source>
        <dbReference type="ARBA" id="ARBA00023136"/>
    </source>
</evidence>
<keyword evidence="10" id="KW-0143">Chaperone</keyword>
<keyword evidence="14" id="KW-1185">Reference proteome</keyword>
<keyword evidence="6" id="KW-0732">Signal</keyword>
<keyword evidence="7" id="KW-0653">Protein transport</keyword>
<evidence type="ECO:0000313" key="14">
    <source>
        <dbReference type="Proteomes" id="UP000253940"/>
    </source>
</evidence>
<dbReference type="CDD" id="cd16326">
    <property type="entry name" value="LolB"/>
    <property type="match status" value="1"/>
</dbReference>
<dbReference type="EMBL" id="CP031222">
    <property type="protein sequence ID" value="AXI02305.1"/>
    <property type="molecule type" value="Genomic_DNA"/>
</dbReference>
<comment type="subunit">
    <text evidence="3">Monomer.</text>
</comment>
<dbReference type="GO" id="GO:0009279">
    <property type="term" value="C:cell outer membrane"/>
    <property type="evidence" value="ECO:0007669"/>
    <property type="project" value="UniProtKB-SubCell"/>
</dbReference>
<evidence type="ECO:0000256" key="1">
    <source>
        <dbReference type="ARBA" id="ARBA00004459"/>
    </source>
</evidence>
<name>A0A345P4U6_9GAMM</name>
<evidence type="ECO:0000313" key="13">
    <source>
        <dbReference type="EMBL" id="AXI02305.1"/>
    </source>
</evidence>
<evidence type="ECO:0000256" key="7">
    <source>
        <dbReference type="ARBA" id="ARBA00022927"/>
    </source>
</evidence>
<dbReference type="PROSITE" id="PS51257">
    <property type="entry name" value="PROKAR_LIPOPROTEIN"/>
    <property type="match status" value="1"/>
</dbReference>
<keyword evidence="8" id="KW-0472">Membrane</keyword>
<dbReference type="KEGG" id="mbah:HYN46_05310"/>
<dbReference type="InterPro" id="IPR004565">
    <property type="entry name" value="OM_lipoprot_LolB"/>
</dbReference>
<dbReference type="Gene3D" id="2.50.20.10">
    <property type="entry name" value="Lipoprotein localisation LolA/LolB/LppX"/>
    <property type="match status" value="1"/>
</dbReference>
<dbReference type="RefSeq" id="WP_114898415.1">
    <property type="nucleotide sequence ID" value="NZ_CP031222.1"/>
</dbReference>
<evidence type="ECO:0000256" key="2">
    <source>
        <dbReference type="ARBA" id="ARBA00009696"/>
    </source>
</evidence>
<comment type="similarity">
    <text evidence="2">Belongs to the LolB family.</text>
</comment>
<evidence type="ECO:0000256" key="5">
    <source>
        <dbReference type="ARBA" id="ARBA00022448"/>
    </source>
</evidence>
<accession>A0A345P4U6</accession>
<keyword evidence="11" id="KW-0998">Cell outer membrane</keyword>
<keyword evidence="5" id="KW-0813">Transport</keyword>
<organism evidence="13 14">
    <name type="scientific">Aquirhabdus parva</name>
    <dbReference type="NCBI Taxonomy" id="2283318"/>
    <lineage>
        <taxon>Bacteria</taxon>
        <taxon>Pseudomonadati</taxon>
        <taxon>Pseudomonadota</taxon>
        <taxon>Gammaproteobacteria</taxon>
        <taxon>Moraxellales</taxon>
        <taxon>Moraxellaceae</taxon>
        <taxon>Aquirhabdus</taxon>
    </lineage>
</organism>
<keyword evidence="9" id="KW-0564">Palmitate</keyword>
<keyword evidence="12 13" id="KW-0449">Lipoprotein</keyword>
<dbReference type="Proteomes" id="UP000253940">
    <property type="component" value="Chromosome"/>
</dbReference>